<dbReference type="EMBL" id="JARJJS010000005">
    <property type="protein sequence ID" value="MDF4026590.1"/>
    <property type="molecule type" value="Genomic_DNA"/>
</dbReference>
<evidence type="ECO:0000256" key="1">
    <source>
        <dbReference type="SAM" id="SignalP"/>
    </source>
</evidence>
<keyword evidence="1" id="KW-0732">Signal</keyword>
<accession>A0ABT6BF06</accession>
<dbReference type="Proteomes" id="UP001528850">
    <property type="component" value="Unassembled WGS sequence"/>
</dbReference>
<evidence type="ECO:0000313" key="3">
    <source>
        <dbReference type="Proteomes" id="UP001528850"/>
    </source>
</evidence>
<proteinExistence type="predicted"/>
<dbReference type="RefSeq" id="WP_320552343.1">
    <property type="nucleotide sequence ID" value="NZ_JAQLOK010000007.1"/>
</dbReference>
<keyword evidence="3" id="KW-1185">Reference proteome</keyword>
<organism evidence="2 3">
    <name type="scientific">Luteibacter sahnii</name>
    <dbReference type="NCBI Taxonomy" id="3021977"/>
    <lineage>
        <taxon>Bacteria</taxon>
        <taxon>Pseudomonadati</taxon>
        <taxon>Pseudomonadota</taxon>
        <taxon>Gammaproteobacteria</taxon>
        <taxon>Lysobacterales</taxon>
        <taxon>Rhodanobacteraceae</taxon>
        <taxon>Luteibacter</taxon>
    </lineage>
</organism>
<gene>
    <name evidence="2" type="ORF">P3W24_16580</name>
</gene>
<name>A0ABT6BF06_9GAMM</name>
<feature type="signal peptide" evidence="1">
    <location>
        <begin position="1"/>
        <end position="21"/>
    </location>
</feature>
<reference evidence="2 3" key="1">
    <citation type="journal article" date="2024" name="Curr. Microbiol.">
        <title>Luteibacter sahnii sp. nov., A Novel Yellow-Colored Xanthomonadin Pigment Producing Probiotic Bacterium from Healthy Rice Seed Microbiome.</title>
        <authorList>
            <person name="Jaiswal G."/>
            <person name="Rana R."/>
            <person name="Nayak P.K."/>
            <person name="Chouhan R."/>
            <person name="Gandhi S.G."/>
            <person name="Patel H.K."/>
            <person name="Patil P.B."/>
        </authorList>
    </citation>
    <scope>NUCLEOTIDE SEQUENCE [LARGE SCALE GENOMIC DNA]</scope>
    <source>
        <strain evidence="2 3">PPL201</strain>
    </source>
</reference>
<evidence type="ECO:0000313" key="2">
    <source>
        <dbReference type="EMBL" id="MDF4026590.1"/>
    </source>
</evidence>
<comment type="caution">
    <text evidence="2">The sequence shown here is derived from an EMBL/GenBank/DDBJ whole genome shotgun (WGS) entry which is preliminary data.</text>
</comment>
<protein>
    <recommendedName>
        <fullName evidence="4">Imelysin-like domain-containing protein</fullName>
    </recommendedName>
</protein>
<sequence>MRGRRVVALALGGLISLSAVAGQPWPGAPKGPAKGPVAASKDRTKSLLQFQKDLASVLALRTEAEPLLGAALLARPLVDPPEVLSYHALLERASRNVDAGPAVTWARLADCDAKAGACPNADALADLQKRVPDNAAVWLLKLGMDAQTGTDKDARADLAQAANAKLYDDYLGGSMKALATSVSQLPPPPDTFDALQGAGAAGVQMEIVFGLAAAQPQPVFPATATYCESHKDDAGVVADCLKLAKVLEWGSSPLGRSLGLHLRETLSSDAADQASAKNARLNLIWQMQQFARLHAQAQGDKPTAQKLLSLARSGGTEMSVVLASLKAYGIPSEAPSGWEPAKVEGNR</sequence>
<evidence type="ECO:0008006" key="4">
    <source>
        <dbReference type="Google" id="ProtNLM"/>
    </source>
</evidence>
<feature type="chain" id="PRO_5046272084" description="Imelysin-like domain-containing protein" evidence="1">
    <location>
        <begin position="22"/>
        <end position="347"/>
    </location>
</feature>